<evidence type="ECO:0000313" key="3">
    <source>
        <dbReference type="Proteomes" id="UP001383192"/>
    </source>
</evidence>
<proteinExistence type="predicted"/>
<dbReference type="AlphaFoldDB" id="A0AAW0BHX6"/>
<organism evidence="2 3">
    <name type="scientific">Paramarasmius palmivorus</name>
    <dbReference type="NCBI Taxonomy" id="297713"/>
    <lineage>
        <taxon>Eukaryota</taxon>
        <taxon>Fungi</taxon>
        <taxon>Dikarya</taxon>
        <taxon>Basidiomycota</taxon>
        <taxon>Agaricomycotina</taxon>
        <taxon>Agaricomycetes</taxon>
        <taxon>Agaricomycetidae</taxon>
        <taxon>Agaricales</taxon>
        <taxon>Marasmiineae</taxon>
        <taxon>Marasmiaceae</taxon>
        <taxon>Paramarasmius</taxon>
    </lineage>
</organism>
<dbReference type="EMBL" id="JAYKXP010000114">
    <property type="protein sequence ID" value="KAK7025466.1"/>
    <property type="molecule type" value="Genomic_DNA"/>
</dbReference>
<feature type="region of interest" description="Disordered" evidence="1">
    <location>
        <begin position="1073"/>
        <end position="1104"/>
    </location>
</feature>
<name>A0AAW0BHX6_9AGAR</name>
<feature type="compositionally biased region" description="Polar residues" evidence="1">
    <location>
        <begin position="1075"/>
        <end position="1095"/>
    </location>
</feature>
<protein>
    <submittedName>
        <fullName evidence="2">Uncharacterized protein</fullName>
    </submittedName>
</protein>
<evidence type="ECO:0000313" key="2">
    <source>
        <dbReference type="EMBL" id="KAK7025466.1"/>
    </source>
</evidence>
<gene>
    <name evidence="2" type="ORF">VNI00_015994</name>
</gene>
<sequence>MESTEEILRIEDWDHYRGLNIEDEKPLVSPLADIRDGLDSALAGEFQFDGTFAHSTTYFDAPNPCLHLEGLGPIGLPLNDVQIRMIIESSTPGIIAEAEQGVWKFPGDKITFEHAPWNDWFKKTAVASLHTSLDASVSPNVAEQHLKYLVIRGPHTGVTEGGRQYGYLSIILPSRHSGGDIHFTYQGKEKAFTTTGQNVLSTIAIGAYSTVKQSLDPVQSGYVVYLYYELSCLSEAHVIPRLPELVVGNTQLHHVFRSWRQILDSRKGTSPEGAIDIDGEEGEGEEQVPDLLICLLEREYSTVTFKAASLQGADRLMLTQIAPFAKSYGFDLHLAKVVYTESGGASLGKYGRSRHHGYGCGYGCCGCDDSDDYSDEDIDADDLEMEDTDEYSIEINNVVALDGMPLIISGSVVDDLVERNDNGQLFVNGCITDRTRSSDFERYDRESGTLTHTYSSKVFLITPTQSPRVRFSIGAIGSFASQALVSSLSETPTLREHRLVEALLEWVKTNTLDAVGLTRACSCLRESADRWNDVGLFLRLLESSYQAFDWGQLQEKYTEAFVNESSNDLRMKIVDRLLATATSNEDSVVIEWCNTQREESLRTLQKLDIREVDSVASLLLSKKNSTQYLRDTFLPHLRTIQPSDVTVWTALLARLQEATEGFCQVDKDEMLQIIQDCVRHLASTAEPFPTCKKGTGYGYYFGEADTVEPILDILRLCIRFNTLDTINGFFTRMWNGRAAQDAAHPQRLALCHYTSLVNRVPAILKDQHPHVKRSCAILFEQAFQLLLPNYQSNVMTTRAALQNMEDPISALKQWLTADCLKKMDRRSVEDLAKWVSNTLRSKATTQESQTQVREALELCLRRAVGAFDVLTLGGYSPYSTSSGIDLLEFCFTIQLPSRVNIVLAKFLQPPKAREPDYIKKGLVSVLKGLPGFLDKHKHSLRQPPFSIFAAEVTRGFIRHVLGQKPAEAVPINELKAVGCGCIVCNRHLIPFLIGQDKILSVREKQSVRTHIEQRIEKPQRLVAMGQWPSHQIEAQAILKILGSTEDQQQILGKDYHWVVGVVSGTAALPPMAEASVSSTASNRMSKRPLTSQNGGNDPKKPRTG</sequence>
<dbReference type="Proteomes" id="UP001383192">
    <property type="component" value="Unassembled WGS sequence"/>
</dbReference>
<comment type="caution">
    <text evidence="2">The sequence shown here is derived from an EMBL/GenBank/DDBJ whole genome shotgun (WGS) entry which is preliminary data.</text>
</comment>
<accession>A0AAW0BHX6</accession>
<reference evidence="2 3" key="1">
    <citation type="submission" date="2024-01" db="EMBL/GenBank/DDBJ databases">
        <title>A draft genome for a cacao thread blight-causing isolate of Paramarasmius palmivorus.</title>
        <authorList>
            <person name="Baruah I.K."/>
            <person name="Bukari Y."/>
            <person name="Amoako-Attah I."/>
            <person name="Meinhardt L.W."/>
            <person name="Bailey B.A."/>
            <person name="Cohen S.P."/>
        </authorList>
    </citation>
    <scope>NUCLEOTIDE SEQUENCE [LARGE SCALE GENOMIC DNA]</scope>
    <source>
        <strain evidence="2 3">GH-12</strain>
    </source>
</reference>
<evidence type="ECO:0000256" key="1">
    <source>
        <dbReference type="SAM" id="MobiDB-lite"/>
    </source>
</evidence>
<keyword evidence="3" id="KW-1185">Reference proteome</keyword>